<organism evidence="2 3">
    <name type="scientific">Ridgeia piscesae</name>
    <name type="common">Tubeworm</name>
    <dbReference type="NCBI Taxonomy" id="27915"/>
    <lineage>
        <taxon>Eukaryota</taxon>
        <taxon>Metazoa</taxon>
        <taxon>Spiralia</taxon>
        <taxon>Lophotrochozoa</taxon>
        <taxon>Annelida</taxon>
        <taxon>Polychaeta</taxon>
        <taxon>Sedentaria</taxon>
        <taxon>Canalipalpata</taxon>
        <taxon>Sabellida</taxon>
        <taxon>Siboglinidae</taxon>
        <taxon>Ridgeia</taxon>
    </lineage>
</organism>
<evidence type="ECO:0000313" key="3">
    <source>
        <dbReference type="Proteomes" id="UP001209878"/>
    </source>
</evidence>
<proteinExistence type="predicted"/>
<name>A0AAD9P4X8_RIDPI</name>
<feature type="region of interest" description="Disordered" evidence="1">
    <location>
        <begin position="79"/>
        <end position="229"/>
    </location>
</feature>
<comment type="caution">
    <text evidence="2">The sequence shown here is derived from an EMBL/GenBank/DDBJ whole genome shotgun (WGS) entry which is preliminary data.</text>
</comment>
<dbReference type="EMBL" id="JAODUO010000142">
    <property type="protein sequence ID" value="KAK2188139.1"/>
    <property type="molecule type" value="Genomic_DNA"/>
</dbReference>
<keyword evidence="3" id="KW-1185">Reference proteome</keyword>
<accession>A0AAD9P4X8</accession>
<feature type="compositionally biased region" description="Acidic residues" evidence="1">
    <location>
        <begin position="20"/>
        <end position="29"/>
    </location>
</feature>
<evidence type="ECO:0000256" key="1">
    <source>
        <dbReference type="SAM" id="MobiDB-lite"/>
    </source>
</evidence>
<evidence type="ECO:0000313" key="2">
    <source>
        <dbReference type="EMBL" id="KAK2188139.1"/>
    </source>
</evidence>
<gene>
    <name evidence="2" type="ORF">NP493_143g02018</name>
</gene>
<reference evidence="2" key="1">
    <citation type="journal article" date="2023" name="Mol. Biol. Evol.">
        <title>Third-Generation Sequencing Reveals the Adaptive Role of the Epigenome in Three Deep-Sea Polychaetes.</title>
        <authorList>
            <person name="Perez M."/>
            <person name="Aroh O."/>
            <person name="Sun Y."/>
            <person name="Lan Y."/>
            <person name="Juniper S.K."/>
            <person name="Young C.R."/>
            <person name="Angers B."/>
            <person name="Qian P.Y."/>
        </authorList>
    </citation>
    <scope>NUCLEOTIDE SEQUENCE</scope>
    <source>
        <strain evidence="2">R07B-5</strain>
    </source>
</reference>
<sequence length="465" mass="51235">MERDVVVPATENRARRVGGDEDDFDDYDDYGSRRRVYIDELPPALTHQHDVDRGENLRKIHAQSSAETSGLGDSLQRIHAHSSTETSGYADTIPSPTAAAYSPTGADTSSISGMAGRQQRVRRQLTDSVTETVRHTDTGPFPEPGPLQKKRSGRPAVASRARSIDSAAAADGRERGNGGGDGSAPTHAMSTRKKRLEKDSAGTARYEALPSPDDATPQPMFETPPSTRKWTRPDFLAEFAPPLSRENSAGSSLAGSVGSAGSNLFLGRSTQSTWLQWSHARRASFKQKIVSIDERQKEEEKNRVTTPVLKARKESLMFVSTDVQRKGSPPPTDTRLMVCSELPAEVTSRTMARRKLQTNSKDEVKLTVMQWRALVAFWEHPLFVRSRGGGIVLSLVAFACGVFSIVTHDWSLFDGKSFFSIVAHDWSLFFFLVLCPTQLRQSIHKSVSDDHIVHSCRHSATVSHH</sequence>
<feature type="compositionally biased region" description="Low complexity" evidence="1">
    <location>
        <begin position="156"/>
        <end position="170"/>
    </location>
</feature>
<dbReference type="Proteomes" id="UP001209878">
    <property type="component" value="Unassembled WGS sequence"/>
</dbReference>
<protein>
    <submittedName>
        <fullName evidence="2">Uncharacterized protein</fullName>
    </submittedName>
</protein>
<feature type="region of interest" description="Disordered" evidence="1">
    <location>
        <begin position="1"/>
        <end position="29"/>
    </location>
</feature>
<dbReference type="AlphaFoldDB" id="A0AAD9P4X8"/>